<evidence type="ECO:0000313" key="1">
    <source>
        <dbReference type="EMBL" id="KIM26195.1"/>
    </source>
</evidence>
<sequence length="432" mass="49907">MEYINMDIISWELSDGVWGRSPDKREEGSSFRSIHFRELLPPDTPDGIWSVDHDDLGVNTRDVSFWLDGDALCLVESTSQGSIWRIHFRHISTGQTHQRAFAPFIDFSRGSHLIWGYCEPLCYEERVLLQFYDHLDHDRTRQTAAIVLDWTTGEVMMPYTITLDTTFLTKDLLILAIPVATEQSTTLLEIRSLKSDNASYRCELPISWTDCGVRFLNHPSSNQGANCPTRYAKLFIPDPSLDILSIVLKDSESRYSRTVVLSINLFLRKCRRLTTLYEHTEEHVTPTFEWDQWGPDVTRWLPDNFLGEFGSRTVYGARMVAVLFEGRGGLSKYYNILLDFNPRAIRRRLPEGNGDGYNLRVETGEAEDKVYGRAIKSRLPYRAWLSTVEEQYWNLSLEANTIIARTEDMFHFFSFLPRDPSHSGEPLPPRML</sequence>
<accession>A0A0C3ANP6</accession>
<dbReference type="EMBL" id="KN824308">
    <property type="protein sequence ID" value="KIM26195.1"/>
    <property type="molecule type" value="Genomic_DNA"/>
</dbReference>
<gene>
    <name evidence="1" type="ORF">M408DRAFT_197287</name>
</gene>
<proteinExistence type="predicted"/>
<organism evidence="1 2">
    <name type="scientific">Serendipita vermifera MAFF 305830</name>
    <dbReference type="NCBI Taxonomy" id="933852"/>
    <lineage>
        <taxon>Eukaryota</taxon>
        <taxon>Fungi</taxon>
        <taxon>Dikarya</taxon>
        <taxon>Basidiomycota</taxon>
        <taxon>Agaricomycotina</taxon>
        <taxon>Agaricomycetes</taxon>
        <taxon>Sebacinales</taxon>
        <taxon>Serendipitaceae</taxon>
        <taxon>Serendipita</taxon>
    </lineage>
</organism>
<dbReference type="OrthoDB" id="2745718at2759"/>
<keyword evidence="2" id="KW-1185">Reference proteome</keyword>
<name>A0A0C3ANP6_SERVB</name>
<evidence type="ECO:0000313" key="2">
    <source>
        <dbReference type="Proteomes" id="UP000054097"/>
    </source>
</evidence>
<reference evidence="1 2" key="1">
    <citation type="submission" date="2014-04" db="EMBL/GenBank/DDBJ databases">
        <authorList>
            <consortium name="DOE Joint Genome Institute"/>
            <person name="Kuo A."/>
            <person name="Zuccaro A."/>
            <person name="Kohler A."/>
            <person name="Nagy L.G."/>
            <person name="Floudas D."/>
            <person name="Copeland A."/>
            <person name="Barry K.W."/>
            <person name="Cichocki N."/>
            <person name="Veneault-Fourrey C."/>
            <person name="LaButti K."/>
            <person name="Lindquist E.A."/>
            <person name="Lipzen A."/>
            <person name="Lundell T."/>
            <person name="Morin E."/>
            <person name="Murat C."/>
            <person name="Sun H."/>
            <person name="Tunlid A."/>
            <person name="Henrissat B."/>
            <person name="Grigoriev I.V."/>
            <person name="Hibbett D.S."/>
            <person name="Martin F."/>
            <person name="Nordberg H.P."/>
            <person name="Cantor M.N."/>
            <person name="Hua S.X."/>
        </authorList>
    </citation>
    <scope>NUCLEOTIDE SEQUENCE [LARGE SCALE GENOMIC DNA]</scope>
    <source>
        <strain evidence="1 2">MAFF 305830</strain>
    </source>
</reference>
<protein>
    <submittedName>
        <fullName evidence="1">Uncharacterized protein</fullName>
    </submittedName>
</protein>
<dbReference type="AlphaFoldDB" id="A0A0C3ANP6"/>
<reference evidence="2" key="2">
    <citation type="submission" date="2015-01" db="EMBL/GenBank/DDBJ databases">
        <title>Evolutionary Origins and Diversification of the Mycorrhizal Mutualists.</title>
        <authorList>
            <consortium name="DOE Joint Genome Institute"/>
            <consortium name="Mycorrhizal Genomics Consortium"/>
            <person name="Kohler A."/>
            <person name="Kuo A."/>
            <person name="Nagy L.G."/>
            <person name="Floudas D."/>
            <person name="Copeland A."/>
            <person name="Barry K.W."/>
            <person name="Cichocki N."/>
            <person name="Veneault-Fourrey C."/>
            <person name="LaButti K."/>
            <person name="Lindquist E.A."/>
            <person name="Lipzen A."/>
            <person name="Lundell T."/>
            <person name="Morin E."/>
            <person name="Murat C."/>
            <person name="Riley R."/>
            <person name="Ohm R."/>
            <person name="Sun H."/>
            <person name="Tunlid A."/>
            <person name="Henrissat B."/>
            <person name="Grigoriev I.V."/>
            <person name="Hibbett D.S."/>
            <person name="Martin F."/>
        </authorList>
    </citation>
    <scope>NUCLEOTIDE SEQUENCE [LARGE SCALE GENOMIC DNA]</scope>
    <source>
        <strain evidence="2">MAFF 305830</strain>
    </source>
</reference>
<dbReference type="Proteomes" id="UP000054097">
    <property type="component" value="Unassembled WGS sequence"/>
</dbReference>
<dbReference type="HOGENOM" id="CLU_040200_0_0_1"/>